<dbReference type="CDD" id="cd18745">
    <property type="entry name" value="PIN_VapC4-5_FitB-like"/>
    <property type="match status" value="1"/>
</dbReference>
<feature type="binding site" evidence="8">
    <location>
        <position position="95"/>
    </location>
    <ligand>
        <name>Mg(2+)</name>
        <dbReference type="ChEBI" id="CHEBI:18420"/>
    </ligand>
</feature>
<dbReference type="Proteomes" id="UP000494201">
    <property type="component" value="Unassembled WGS sequence"/>
</dbReference>
<evidence type="ECO:0000313" key="12">
    <source>
        <dbReference type="Proteomes" id="UP000494201"/>
    </source>
</evidence>
<keyword evidence="5 8" id="KW-0378">Hydrolase</keyword>
<sequence length="135" mass="14762">MKFLLDTNAVIAILKGDPAVLARLHRHQPADFGMPAIVAHELYYGAYKSQRVEANLARVAGLQFEVVSFDAEDAQHAGEIRAQLTAAGTPIGPYDALIAGQARARRLVLVTHNMREFEGVTALEVEDWLAGPREN</sequence>
<evidence type="ECO:0000313" key="11">
    <source>
        <dbReference type="EMBL" id="VVU51728.1"/>
    </source>
</evidence>
<evidence type="ECO:0000256" key="7">
    <source>
        <dbReference type="ARBA" id="ARBA00038093"/>
    </source>
</evidence>
<dbReference type="AlphaFoldDB" id="A0A6P2GDC7"/>
<evidence type="ECO:0000256" key="1">
    <source>
        <dbReference type="ARBA" id="ARBA00001946"/>
    </source>
</evidence>
<dbReference type="SUPFAM" id="SSF88723">
    <property type="entry name" value="PIN domain-like"/>
    <property type="match status" value="1"/>
</dbReference>
<keyword evidence="8" id="KW-0800">Toxin</keyword>
<dbReference type="EC" id="3.1.-.-" evidence="8"/>
<dbReference type="PANTHER" id="PTHR33653">
    <property type="entry name" value="RIBONUCLEASE VAPC2"/>
    <property type="match status" value="1"/>
</dbReference>
<dbReference type="GeneID" id="56502511"/>
<feature type="binding site" evidence="8">
    <location>
        <position position="6"/>
    </location>
    <ligand>
        <name>Mg(2+)</name>
        <dbReference type="ChEBI" id="CHEBI:18420"/>
    </ligand>
</feature>
<accession>A0A6P2GDC7</accession>
<dbReference type="EMBL" id="CABVLY010000018">
    <property type="protein sequence ID" value="VVU51728.1"/>
    <property type="molecule type" value="Genomic_DNA"/>
</dbReference>
<dbReference type="RefSeq" id="WP_174927408.1">
    <property type="nucleotide sequence ID" value="NZ_CABVLY010000018.1"/>
</dbReference>
<evidence type="ECO:0000256" key="2">
    <source>
        <dbReference type="ARBA" id="ARBA00022649"/>
    </source>
</evidence>
<dbReference type="InterPro" id="IPR002716">
    <property type="entry name" value="PIN_dom"/>
</dbReference>
<evidence type="ECO:0000256" key="6">
    <source>
        <dbReference type="ARBA" id="ARBA00022842"/>
    </source>
</evidence>
<dbReference type="Proteomes" id="UP000755577">
    <property type="component" value="Unassembled WGS sequence"/>
</dbReference>
<dbReference type="InterPro" id="IPR050556">
    <property type="entry name" value="Type_II_TA_system_RNase"/>
</dbReference>
<evidence type="ECO:0000313" key="10">
    <source>
        <dbReference type="EMBL" id="MBM2769165.1"/>
    </source>
</evidence>
<evidence type="ECO:0000256" key="8">
    <source>
        <dbReference type="HAMAP-Rule" id="MF_00265"/>
    </source>
</evidence>
<gene>
    <name evidence="8" type="primary">vapC</name>
    <name evidence="11" type="ORF">BAN20980_04450</name>
    <name evidence="10" type="ORF">JQK92_22375</name>
</gene>
<dbReference type="PANTHER" id="PTHR33653:SF1">
    <property type="entry name" value="RIBONUCLEASE VAPC2"/>
    <property type="match status" value="1"/>
</dbReference>
<evidence type="ECO:0000256" key="4">
    <source>
        <dbReference type="ARBA" id="ARBA00022723"/>
    </source>
</evidence>
<reference evidence="10 13" key="2">
    <citation type="submission" date="2021-02" db="EMBL/GenBank/DDBJ databases">
        <title>Draft genome of the type strains Burkholderia anthina DSM16086.</title>
        <authorList>
            <person name="Hertel R."/>
            <person name="Meissner J."/>
            <person name="Poehlein A."/>
            <person name="Daniel R."/>
            <person name="Commichau F.M."/>
        </authorList>
    </citation>
    <scope>NUCLEOTIDE SEQUENCE [LARGE SCALE GENOMIC DNA]</scope>
    <source>
        <strain evidence="10 13">DSM 16086</strain>
    </source>
</reference>
<keyword evidence="4 8" id="KW-0479">Metal-binding</keyword>
<dbReference type="HAMAP" id="MF_00265">
    <property type="entry name" value="VapC_Nob1"/>
    <property type="match status" value="1"/>
</dbReference>
<evidence type="ECO:0000256" key="5">
    <source>
        <dbReference type="ARBA" id="ARBA00022801"/>
    </source>
</evidence>
<dbReference type="GO" id="GO:0090729">
    <property type="term" value="F:toxin activity"/>
    <property type="evidence" value="ECO:0007669"/>
    <property type="project" value="UniProtKB-KW"/>
</dbReference>
<dbReference type="Gene3D" id="3.40.50.1010">
    <property type="entry name" value="5'-nuclease"/>
    <property type="match status" value="1"/>
</dbReference>
<keyword evidence="13" id="KW-1185">Reference proteome</keyword>
<comment type="function">
    <text evidence="8">Toxic component of a toxin-antitoxin (TA) system. An RNase.</text>
</comment>
<comment type="similarity">
    <text evidence="7 8">Belongs to the PINc/VapC protein family.</text>
</comment>
<evidence type="ECO:0000256" key="3">
    <source>
        <dbReference type="ARBA" id="ARBA00022722"/>
    </source>
</evidence>
<dbReference type="InterPro" id="IPR029060">
    <property type="entry name" value="PIN-like_dom_sf"/>
</dbReference>
<keyword evidence="3 8" id="KW-0540">Nuclease</keyword>
<dbReference type="GO" id="GO:0004540">
    <property type="term" value="F:RNA nuclease activity"/>
    <property type="evidence" value="ECO:0007669"/>
    <property type="project" value="InterPro"/>
</dbReference>
<comment type="cofactor">
    <cofactor evidence="1 8">
        <name>Mg(2+)</name>
        <dbReference type="ChEBI" id="CHEBI:18420"/>
    </cofactor>
</comment>
<evidence type="ECO:0000259" key="9">
    <source>
        <dbReference type="Pfam" id="PF01850"/>
    </source>
</evidence>
<organism evidence="11 12">
    <name type="scientific">Burkholderia anthina</name>
    <dbReference type="NCBI Taxonomy" id="179879"/>
    <lineage>
        <taxon>Bacteria</taxon>
        <taxon>Pseudomonadati</taxon>
        <taxon>Pseudomonadota</taxon>
        <taxon>Betaproteobacteria</taxon>
        <taxon>Burkholderiales</taxon>
        <taxon>Burkholderiaceae</taxon>
        <taxon>Burkholderia</taxon>
        <taxon>Burkholderia cepacia complex</taxon>
    </lineage>
</organism>
<evidence type="ECO:0000313" key="13">
    <source>
        <dbReference type="Proteomes" id="UP000755577"/>
    </source>
</evidence>
<name>A0A6P2GDC7_9BURK</name>
<dbReference type="EMBL" id="JAFCIQ010000017">
    <property type="protein sequence ID" value="MBM2769165.1"/>
    <property type="molecule type" value="Genomic_DNA"/>
</dbReference>
<keyword evidence="6 8" id="KW-0460">Magnesium</keyword>
<dbReference type="GO" id="GO:0000287">
    <property type="term" value="F:magnesium ion binding"/>
    <property type="evidence" value="ECO:0007669"/>
    <property type="project" value="UniProtKB-UniRule"/>
</dbReference>
<feature type="domain" description="PIN" evidence="9">
    <location>
        <begin position="4"/>
        <end position="115"/>
    </location>
</feature>
<dbReference type="GO" id="GO:0016787">
    <property type="term" value="F:hydrolase activity"/>
    <property type="evidence" value="ECO:0007669"/>
    <property type="project" value="UniProtKB-KW"/>
</dbReference>
<protein>
    <recommendedName>
        <fullName evidence="8">Ribonuclease VapC</fullName>
        <shortName evidence="8">RNase VapC</shortName>
        <ecNumber evidence="8">3.1.-.-</ecNumber>
    </recommendedName>
    <alternativeName>
        <fullName evidence="8">Toxin VapC</fullName>
    </alternativeName>
</protein>
<dbReference type="InterPro" id="IPR022907">
    <property type="entry name" value="VapC_family"/>
</dbReference>
<proteinExistence type="inferred from homology"/>
<dbReference type="Pfam" id="PF01850">
    <property type="entry name" value="PIN"/>
    <property type="match status" value="1"/>
</dbReference>
<keyword evidence="2 8" id="KW-1277">Toxin-antitoxin system</keyword>
<reference evidence="11 12" key="1">
    <citation type="submission" date="2019-09" db="EMBL/GenBank/DDBJ databases">
        <authorList>
            <person name="Depoorter E."/>
        </authorList>
    </citation>
    <scope>NUCLEOTIDE SEQUENCE [LARGE SCALE GENOMIC DNA]</scope>
    <source>
        <strain evidence="11">LMG 20980</strain>
    </source>
</reference>